<dbReference type="EMBL" id="JACEUX010000004">
    <property type="protein sequence ID" value="MBA5247720.1"/>
    <property type="molecule type" value="Genomic_DNA"/>
</dbReference>
<dbReference type="InterPro" id="IPR011990">
    <property type="entry name" value="TPR-like_helical_dom_sf"/>
</dbReference>
<evidence type="ECO:0008006" key="7">
    <source>
        <dbReference type="Google" id="ProtNLM"/>
    </source>
</evidence>
<dbReference type="InterPro" id="IPR019734">
    <property type="entry name" value="TPR_rpt"/>
</dbReference>
<dbReference type="SMART" id="SM00028">
    <property type="entry name" value="TPR"/>
    <property type="match status" value="5"/>
</dbReference>
<dbReference type="AlphaFoldDB" id="A0A7D7LL58"/>
<feature type="repeat" description="TPR" evidence="1">
    <location>
        <begin position="207"/>
        <end position="240"/>
    </location>
</feature>
<dbReference type="Pfam" id="PF13174">
    <property type="entry name" value="TPR_6"/>
    <property type="match status" value="1"/>
</dbReference>
<dbReference type="RefSeq" id="WP_181887823.1">
    <property type="nucleotide sequence ID" value="NZ_CP059472.1"/>
</dbReference>
<dbReference type="PANTHER" id="PTHR12558">
    <property type="entry name" value="CELL DIVISION CYCLE 16,23,27"/>
    <property type="match status" value="1"/>
</dbReference>
<keyword evidence="1" id="KW-0802">TPR repeat</keyword>
<evidence type="ECO:0000256" key="1">
    <source>
        <dbReference type="PROSITE-ProRule" id="PRU00339"/>
    </source>
</evidence>
<name>A0A7D7LL58_9FLAO</name>
<evidence type="ECO:0000313" key="3">
    <source>
        <dbReference type="EMBL" id="MBA5247720.1"/>
    </source>
</evidence>
<dbReference type="Pfam" id="PF13181">
    <property type="entry name" value="TPR_8"/>
    <property type="match status" value="1"/>
</dbReference>
<feature type="repeat" description="TPR" evidence="1">
    <location>
        <begin position="433"/>
        <end position="466"/>
    </location>
</feature>
<proteinExistence type="predicted"/>
<keyword evidence="2" id="KW-0732">Signal</keyword>
<evidence type="ECO:0000313" key="6">
    <source>
        <dbReference type="Proteomes" id="UP000539710"/>
    </source>
</evidence>
<keyword evidence="6" id="KW-1185">Reference proteome</keyword>
<reference evidence="6" key="3">
    <citation type="submission" date="2020-07" db="EMBL/GenBank/DDBJ databases">
        <title>Flavobacterium sp. xlx-214.</title>
        <authorList>
            <person name="Yang C."/>
        </authorList>
    </citation>
    <scope>NUCLEOTIDE SEQUENCE [LARGE SCALE GENOMIC DNA]</scope>
    <source>
        <strain evidence="6">CX-624</strain>
    </source>
</reference>
<accession>A0A7D7LL58</accession>
<protein>
    <recommendedName>
        <fullName evidence="7">Tetratricopeptide repeat protein</fullName>
    </recommendedName>
</protein>
<reference evidence="4" key="1">
    <citation type="submission" date="2020-07" db="EMBL/GenBank/DDBJ databases">
        <title>Chryseobacterium sp. CX-624.</title>
        <authorList>
            <person name="Yang C."/>
        </authorList>
    </citation>
    <scope>NUCLEOTIDE SEQUENCE</scope>
    <source>
        <strain evidence="4">CX-624</strain>
    </source>
</reference>
<organism evidence="4 5">
    <name type="scientific">Marnyiella aurantia</name>
    <dbReference type="NCBI Taxonomy" id="2758037"/>
    <lineage>
        <taxon>Bacteria</taxon>
        <taxon>Pseudomonadati</taxon>
        <taxon>Bacteroidota</taxon>
        <taxon>Flavobacteriia</taxon>
        <taxon>Flavobacteriales</taxon>
        <taxon>Weeksellaceae</taxon>
        <taxon>Marnyiella</taxon>
    </lineage>
</organism>
<evidence type="ECO:0000313" key="5">
    <source>
        <dbReference type="Proteomes" id="UP000515349"/>
    </source>
</evidence>
<evidence type="ECO:0000313" key="4">
    <source>
        <dbReference type="EMBL" id="QMS97304.1"/>
    </source>
</evidence>
<feature type="chain" id="PRO_5044656137" description="Tetratricopeptide repeat protein" evidence="2">
    <location>
        <begin position="27"/>
        <end position="557"/>
    </location>
</feature>
<reference evidence="5" key="2">
    <citation type="submission" date="2020-07" db="EMBL/GenBank/DDBJ databases">
        <title>Chryseobacterium sp.cx-624.</title>
        <authorList>
            <person name="Yang C."/>
        </authorList>
    </citation>
    <scope>NUCLEOTIDE SEQUENCE [LARGE SCALE GENOMIC DNA]</scope>
    <source>
        <strain evidence="5">cx-624</strain>
    </source>
</reference>
<dbReference type="Proteomes" id="UP000539710">
    <property type="component" value="Unassembled WGS sequence"/>
</dbReference>
<evidence type="ECO:0000256" key="2">
    <source>
        <dbReference type="SAM" id="SignalP"/>
    </source>
</evidence>
<dbReference type="EMBL" id="CP059472">
    <property type="protein sequence ID" value="QMS97304.1"/>
    <property type="molecule type" value="Genomic_DNA"/>
</dbReference>
<dbReference type="Proteomes" id="UP000515349">
    <property type="component" value="Chromosome"/>
</dbReference>
<sequence length="557" mass="61764">MKNNMKLPQKAVFAVAAAFFANFTFGQTLQDGITSIDSHKYAQAKQNFEQMVSKSPSAENYFYLGNTYLTQNEPDWATAEQNFRKGLAEDSKSYLNRIGLATIKLGKGDKSAVAEIQNIVKDSREKDAEVLFRAGQALTLFEKNNNPELAIQYLDKAVERAMKGGVPAPYYYTLGDAYRLQLTNSPQVAGKAMSAYEKALPLAKNKASVYTRMGTLWMQANQWKMAKERITQAISTDPTYAPAYRALAGYEMKFQQPQAATQALVNYAKYADEDPGTQLEISKLYFTNQDYANSRAVLDKVFNVVEDPIKYKLRAYLDYADGKYTQAQTDLNTFINTVTDKSRIYPADRGLEGLILAGLAKDEKDAAKKSSMMIESQQKIAIAKNAKDETLNWDNELLKIQGGGASTAAANAGPTNPAIEALKKQTAANPNDADALVKLGSAYQEAQNWNGAILTWDKMIALSPTWAYSYYAKGAAYQQLGNEAMAESSYQKFIDTVLTQKPEEQAAQKETLSYAYYLVAYFNQTKDVAKARDYAAKAVQLNPGYEDAVNLNANLNK</sequence>
<reference evidence="3" key="4">
    <citation type="submission" date="2020-07" db="EMBL/GenBank/DDBJ databases">
        <authorList>
            <person name="Yang C."/>
        </authorList>
    </citation>
    <scope>NUCLEOTIDE SEQUENCE</scope>
    <source>
        <strain evidence="3">Cx-624</strain>
    </source>
</reference>
<dbReference type="Gene3D" id="1.25.40.10">
    <property type="entry name" value="Tetratricopeptide repeat domain"/>
    <property type="match status" value="3"/>
</dbReference>
<dbReference type="PANTHER" id="PTHR12558:SF13">
    <property type="entry name" value="CELL DIVISION CYCLE PROTEIN 27 HOMOLOG"/>
    <property type="match status" value="1"/>
</dbReference>
<gene>
    <name evidence="4" type="ORF">H1R16_06025</name>
    <name evidence="3" type="ORF">H2507_11130</name>
</gene>
<dbReference type="SUPFAM" id="SSF48452">
    <property type="entry name" value="TPR-like"/>
    <property type="match status" value="1"/>
</dbReference>
<feature type="signal peptide" evidence="2">
    <location>
        <begin position="1"/>
        <end position="26"/>
    </location>
</feature>
<dbReference type="KEGG" id="cbau:H1R16_06025"/>
<dbReference type="PROSITE" id="PS50005">
    <property type="entry name" value="TPR"/>
    <property type="match status" value="2"/>
</dbReference>